<sequence length="505" mass="58056">MYLVMKSTSQKSVKQEESLTPILTKKRYSTSVETKRLSKNTKNVLKNEKTNETISIPPMRDLDVLEKNTVDPDTKPFYHGNPFVEKHRGVMRLHKENLESSEHPPINNCCMLVMMDIPAFFTCRELVSFVRPSSTHILLMKIVRDETANKYMVTIKFKTPESATKFYEQYNGLEFNSIEPEKCSLRFVDTIEAEGGDSTTFTGLNVDPAYGETRTCSVCLERMEEGNNINHSFHAKCISQWADTTCPICRYTQTPEIVPDQKCFDCGLTSDLWMCLICGNIGCGRYAAAHAYKLIESSTDGKPVEYEGVNNDSFEKEKEKISAVQLEYTCLLTSQLENQRLFYEEKLREADERFNEYSREAQQKINSLEAELKSTRNELASTSAELVTLSNAKKQLDKKYLSSQTKCQTLQIELDEEKQMSKLLRIDKELLSRQLEETNQKRKIEVGALEEQIHDLLLHFETEAKINEQVENGAISKEELEQSNVELKEDVTPKVLSKKSRRRKK</sequence>
<proteinExistence type="predicted"/>
<accession>A0ACB0Y3S9</accession>
<dbReference type="Proteomes" id="UP001497535">
    <property type="component" value="Unassembled WGS sequence"/>
</dbReference>
<comment type="caution">
    <text evidence="1">The sequence shown here is derived from an EMBL/GenBank/DDBJ whole genome shotgun (WGS) entry which is preliminary data.</text>
</comment>
<gene>
    <name evidence="1" type="ORF">MENTE1834_LOCUS6991</name>
</gene>
<evidence type="ECO:0000313" key="2">
    <source>
        <dbReference type="Proteomes" id="UP001497535"/>
    </source>
</evidence>
<organism evidence="1 2">
    <name type="scientific">Meloidogyne enterolobii</name>
    <name type="common">Root-knot nematode worm</name>
    <name type="synonym">Meloidogyne mayaguensis</name>
    <dbReference type="NCBI Taxonomy" id="390850"/>
    <lineage>
        <taxon>Eukaryota</taxon>
        <taxon>Metazoa</taxon>
        <taxon>Ecdysozoa</taxon>
        <taxon>Nematoda</taxon>
        <taxon>Chromadorea</taxon>
        <taxon>Rhabditida</taxon>
        <taxon>Tylenchina</taxon>
        <taxon>Tylenchomorpha</taxon>
        <taxon>Tylenchoidea</taxon>
        <taxon>Meloidogynidae</taxon>
        <taxon>Meloidogyninae</taxon>
        <taxon>Meloidogyne</taxon>
    </lineage>
</organism>
<reference evidence="1" key="1">
    <citation type="submission" date="2023-11" db="EMBL/GenBank/DDBJ databases">
        <authorList>
            <person name="Poullet M."/>
        </authorList>
    </citation>
    <scope>NUCLEOTIDE SEQUENCE</scope>
    <source>
        <strain evidence="1">E1834</strain>
    </source>
</reference>
<protein>
    <submittedName>
        <fullName evidence="1">Uncharacterized protein</fullName>
    </submittedName>
</protein>
<evidence type="ECO:0000313" key="1">
    <source>
        <dbReference type="EMBL" id="CAK5029698.1"/>
    </source>
</evidence>
<name>A0ACB0Y3S9_MELEN</name>
<keyword evidence="2" id="KW-1185">Reference proteome</keyword>
<dbReference type="EMBL" id="CAVMJV010000005">
    <property type="protein sequence ID" value="CAK5029698.1"/>
    <property type="molecule type" value="Genomic_DNA"/>
</dbReference>